<accession>A0A9Y2KW52</accession>
<dbReference type="Proteomes" id="UP001238334">
    <property type="component" value="Chromosome"/>
</dbReference>
<keyword evidence="1" id="KW-0732">Signal</keyword>
<evidence type="ECO:0000313" key="3">
    <source>
        <dbReference type="EMBL" id="WIY24266.1"/>
    </source>
</evidence>
<evidence type="ECO:0000256" key="1">
    <source>
        <dbReference type="SAM" id="SignalP"/>
    </source>
</evidence>
<dbReference type="EMBL" id="CP127247">
    <property type="protein sequence ID" value="WIY24266.1"/>
    <property type="molecule type" value="Genomic_DNA"/>
</dbReference>
<feature type="chain" id="PRO_5040985864" evidence="1">
    <location>
        <begin position="32"/>
        <end position="92"/>
    </location>
</feature>
<proteinExistence type="predicted"/>
<name>A0A9Y2KW52_9RHOB</name>
<feature type="domain" description="Glycine zipper" evidence="2">
    <location>
        <begin position="39"/>
        <end position="77"/>
    </location>
</feature>
<feature type="signal peptide" evidence="1">
    <location>
        <begin position="1"/>
        <end position="31"/>
    </location>
</feature>
<keyword evidence="4" id="KW-1185">Reference proteome</keyword>
<evidence type="ECO:0000259" key="2">
    <source>
        <dbReference type="Pfam" id="PF13488"/>
    </source>
</evidence>
<gene>
    <name evidence="3" type="ORF">QPJ95_16925</name>
</gene>
<dbReference type="Pfam" id="PF13488">
    <property type="entry name" value="Gly-zipper_Omp"/>
    <property type="match status" value="1"/>
</dbReference>
<evidence type="ECO:0000313" key="4">
    <source>
        <dbReference type="Proteomes" id="UP001238334"/>
    </source>
</evidence>
<reference evidence="3 4" key="1">
    <citation type="submission" date="2023-06" db="EMBL/GenBank/DDBJ databases">
        <title>Parasedimentitalea psychrophila sp. nov., a psychrophilic bacterium isolated from deep-sea sediment.</title>
        <authorList>
            <person name="Li A."/>
        </authorList>
    </citation>
    <scope>NUCLEOTIDE SEQUENCE [LARGE SCALE GENOMIC DNA]</scope>
    <source>
        <strain evidence="3 4">QS115</strain>
    </source>
</reference>
<dbReference type="RefSeq" id="WP_270919568.1">
    <property type="nucleotide sequence ID" value="NZ_CP127247.1"/>
</dbReference>
<organism evidence="3 4">
    <name type="scientific">Parasedimentitalea psychrophila</name>
    <dbReference type="NCBI Taxonomy" id="2997337"/>
    <lineage>
        <taxon>Bacteria</taxon>
        <taxon>Pseudomonadati</taxon>
        <taxon>Pseudomonadota</taxon>
        <taxon>Alphaproteobacteria</taxon>
        <taxon>Rhodobacterales</taxon>
        <taxon>Paracoccaceae</taxon>
        <taxon>Parasedimentitalea</taxon>
    </lineage>
</organism>
<protein>
    <submittedName>
        <fullName evidence="3">Glycine zipper domain-containing protein</fullName>
    </submittedName>
</protein>
<dbReference type="AlphaFoldDB" id="A0A9Y2KW52"/>
<dbReference type="KEGG" id="ppso:QPJ95_16925"/>
<dbReference type="InterPro" id="IPR039567">
    <property type="entry name" value="Gly-zipper"/>
</dbReference>
<sequence>MTYLLTHRRMIGVASALALCATFSAPLPVEAGIIGKRALQGAVAGAVIAEVTNGDPAQGAAIGAAVGAVSGAITKSRVRKRVRRRAGRPRRR</sequence>